<keyword evidence="3" id="KW-1185">Reference proteome</keyword>
<evidence type="ECO:0000256" key="1">
    <source>
        <dbReference type="SAM" id="MobiDB-lite"/>
    </source>
</evidence>
<sequence>MTHDVPEPETLEQLVADRVGTGREMTWRQFEERAVDEESGHKPSRDTLWKIGNGKPVKIDRRVVGAVAAGLGLPLRRVQIAATYQITGLVVSEVEGGLVAHEAGTSPQGPLVRGVLKDEVE</sequence>
<evidence type="ECO:0000313" key="3">
    <source>
        <dbReference type="Proteomes" id="UP000274637"/>
    </source>
</evidence>
<keyword evidence="2" id="KW-0238">DNA-binding</keyword>
<dbReference type="GO" id="GO:0003677">
    <property type="term" value="F:DNA binding"/>
    <property type="evidence" value="ECO:0007669"/>
    <property type="project" value="UniProtKB-KW"/>
</dbReference>
<organism evidence="2 3">
    <name type="scientific">Streptomyces phage Kromp</name>
    <dbReference type="NCBI Taxonomy" id="2315619"/>
    <lineage>
        <taxon>Viruses</taxon>
        <taxon>Duplodnaviria</taxon>
        <taxon>Heunggongvirae</taxon>
        <taxon>Uroviricota</taxon>
        <taxon>Caudoviricetes</taxon>
        <taxon>Krompvirus</taxon>
        <taxon>Krompvirus kromp</taxon>
    </lineage>
</organism>
<dbReference type="EMBL" id="MH744420">
    <property type="protein sequence ID" value="AYD81638.1"/>
    <property type="molecule type" value="Genomic_DNA"/>
</dbReference>
<accession>A0A386K8F8</accession>
<feature type="region of interest" description="Disordered" evidence="1">
    <location>
        <begin position="32"/>
        <end position="51"/>
    </location>
</feature>
<feature type="region of interest" description="Disordered" evidence="1">
    <location>
        <begin position="101"/>
        <end position="121"/>
    </location>
</feature>
<dbReference type="Proteomes" id="UP000274637">
    <property type="component" value="Segment"/>
</dbReference>
<name>A0A386K8F8_9CAUD</name>
<proteinExistence type="predicted"/>
<gene>
    <name evidence="2" type="primary">37</name>
    <name evidence="2" type="ORF">SEA_KROMP_37</name>
</gene>
<evidence type="ECO:0000313" key="2">
    <source>
        <dbReference type="EMBL" id="AYD81638.1"/>
    </source>
</evidence>
<protein>
    <submittedName>
        <fullName evidence="2">Helix-turn-helix DNA-binding domain protein</fullName>
    </submittedName>
</protein>
<feature type="compositionally biased region" description="Basic and acidic residues" evidence="1">
    <location>
        <begin position="32"/>
        <end position="48"/>
    </location>
</feature>
<reference evidence="3" key="1">
    <citation type="submission" date="2018-08" db="EMBL/GenBank/DDBJ databases">
        <authorList>
            <person name="Mousa M."/>
            <person name="Kelsky B.L."/>
            <person name="Goh L.M."/>
            <person name="Shaffer C.D."/>
            <person name="Weston-Hafer K.A."/>
            <person name="Russell D.A."/>
            <person name="Pope W.H."/>
            <person name="Jacobs-Sera D."/>
            <person name="Hendrix R.W."/>
            <person name="Hatfull G.F."/>
        </authorList>
    </citation>
    <scope>NUCLEOTIDE SEQUENCE [LARGE SCALE GENOMIC DNA]</scope>
</reference>